<proteinExistence type="inferred from homology"/>
<dbReference type="PIRSF" id="PIRSF000106">
    <property type="entry name" value="ME"/>
    <property type="match status" value="1"/>
</dbReference>
<dbReference type="SMART" id="SM01274">
    <property type="entry name" value="malic"/>
    <property type="match status" value="1"/>
</dbReference>
<feature type="binding site" evidence="4">
    <location>
        <position position="276"/>
    </location>
    <ligand>
        <name>a divalent metal cation</name>
        <dbReference type="ChEBI" id="CHEBI:60240"/>
    </ligand>
</feature>
<feature type="binding site" evidence="4">
    <location>
        <position position="300"/>
    </location>
    <ligand>
        <name>a divalent metal cation</name>
        <dbReference type="ChEBI" id="CHEBI:60240"/>
    </ligand>
</feature>
<keyword evidence="4" id="KW-0479">Metal-binding</keyword>
<dbReference type="GO" id="GO:0051287">
    <property type="term" value="F:NAD binding"/>
    <property type="evidence" value="ECO:0007669"/>
    <property type="project" value="InterPro"/>
</dbReference>
<dbReference type="InterPro" id="IPR012302">
    <property type="entry name" value="Malic_NAD-bd"/>
</dbReference>
<evidence type="ECO:0008006" key="9">
    <source>
        <dbReference type="Google" id="ProtNLM"/>
    </source>
</evidence>
<comment type="caution">
    <text evidence="7">The sequence shown here is derived from an EMBL/GenBank/DDBJ whole genome shotgun (WGS) entry which is preliminary data.</text>
</comment>
<dbReference type="GO" id="GO:0006108">
    <property type="term" value="P:malate metabolic process"/>
    <property type="evidence" value="ECO:0007669"/>
    <property type="project" value="TreeGrafter"/>
</dbReference>
<feature type="binding site" evidence="3">
    <location>
        <position position="530"/>
    </location>
    <ligand>
        <name>(S)-malate</name>
        <dbReference type="ChEBI" id="CHEBI:15589"/>
    </ligand>
</feature>
<evidence type="ECO:0000313" key="7">
    <source>
        <dbReference type="EMBL" id="KAG8465905.1"/>
    </source>
</evidence>
<protein>
    <recommendedName>
        <fullName evidence="9">Malic enzyme</fullName>
    </recommendedName>
</protein>
<feature type="domain" description="Malic enzyme N-terminal" evidence="6">
    <location>
        <begin position="81"/>
        <end position="291"/>
    </location>
</feature>
<feature type="binding site" evidence="3">
    <location>
        <position position="486"/>
    </location>
    <ligand>
        <name>(S)-malate</name>
        <dbReference type="ChEBI" id="CHEBI:15589"/>
    </ligand>
</feature>
<dbReference type="InterPro" id="IPR001891">
    <property type="entry name" value="Malic_OxRdtase"/>
</dbReference>
<dbReference type="Proteomes" id="UP000751190">
    <property type="component" value="Unassembled WGS sequence"/>
</dbReference>
<evidence type="ECO:0000256" key="4">
    <source>
        <dbReference type="PIRSR" id="PIRSR000106-3"/>
    </source>
</evidence>
<gene>
    <name evidence="7" type="ORF">KFE25_005475</name>
</gene>
<feature type="domain" description="Malic enzyme NAD-binding" evidence="5">
    <location>
        <begin position="301"/>
        <end position="599"/>
    </location>
</feature>
<evidence type="ECO:0000256" key="1">
    <source>
        <dbReference type="ARBA" id="ARBA00008785"/>
    </source>
</evidence>
<keyword evidence="8" id="KW-1185">Reference proteome</keyword>
<accession>A0A8J6CDI4</accession>
<evidence type="ECO:0000259" key="5">
    <source>
        <dbReference type="SMART" id="SM00919"/>
    </source>
</evidence>
<dbReference type="SUPFAM" id="SSF51735">
    <property type="entry name" value="NAD(P)-binding Rossmann-fold domains"/>
    <property type="match status" value="2"/>
</dbReference>
<dbReference type="Pfam" id="PF00390">
    <property type="entry name" value="malic"/>
    <property type="match status" value="1"/>
</dbReference>
<dbReference type="Gene3D" id="3.40.50.10380">
    <property type="entry name" value="Malic enzyme, N-terminal domain"/>
    <property type="match status" value="1"/>
</dbReference>
<dbReference type="Pfam" id="PF03949">
    <property type="entry name" value="Malic_M"/>
    <property type="match status" value="2"/>
</dbReference>
<dbReference type="SUPFAM" id="SSF53223">
    <property type="entry name" value="Aminoacid dehydrogenase-like, N-terminal domain"/>
    <property type="match status" value="1"/>
</dbReference>
<dbReference type="InterPro" id="IPR012301">
    <property type="entry name" value="Malic_N_dom"/>
</dbReference>
<dbReference type="AlphaFoldDB" id="A0A8J6CDI4"/>
<dbReference type="GO" id="GO:0004473">
    <property type="term" value="F:malate dehydrogenase (decarboxylating) (NADP+) activity"/>
    <property type="evidence" value="ECO:0007669"/>
    <property type="project" value="TreeGrafter"/>
</dbReference>
<dbReference type="PANTHER" id="PTHR23406:SF90">
    <property type="entry name" value="MALIC ENZYME-RELATED"/>
    <property type="match status" value="1"/>
</dbReference>
<dbReference type="OMA" id="EVPVTPW"/>
<dbReference type="EMBL" id="JAGTXO010000009">
    <property type="protein sequence ID" value="KAG8465905.1"/>
    <property type="molecule type" value="Genomic_DNA"/>
</dbReference>
<reference evidence="7" key="1">
    <citation type="submission" date="2021-05" db="EMBL/GenBank/DDBJ databases">
        <title>The genome of the haptophyte Pavlova lutheri (Diacronema luteri, Pavlovales) - a model for lipid biosynthesis in eukaryotic algae.</title>
        <authorList>
            <person name="Hulatt C.J."/>
            <person name="Posewitz M.C."/>
        </authorList>
    </citation>
    <scope>NUCLEOTIDE SEQUENCE</scope>
    <source>
        <strain evidence="7">NIVA-4/92</strain>
    </source>
</reference>
<comment type="cofactor">
    <cofactor evidence="4">
        <name>Mg(2+)</name>
        <dbReference type="ChEBI" id="CHEBI:18420"/>
    </cofactor>
    <cofactor evidence="4">
        <name>Mn(2+)</name>
        <dbReference type="ChEBI" id="CHEBI:29035"/>
    </cofactor>
    <text evidence="4">Divalent metal cations. Prefers magnesium or manganese.</text>
</comment>
<organism evidence="7 8">
    <name type="scientific">Diacronema lutheri</name>
    <name type="common">Unicellular marine alga</name>
    <name type="synonym">Monochrysis lutheri</name>
    <dbReference type="NCBI Taxonomy" id="2081491"/>
    <lineage>
        <taxon>Eukaryota</taxon>
        <taxon>Haptista</taxon>
        <taxon>Haptophyta</taxon>
        <taxon>Pavlovophyceae</taxon>
        <taxon>Pavlovales</taxon>
        <taxon>Pavlovaceae</taxon>
        <taxon>Diacronema</taxon>
    </lineage>
</organism>
<evidence type="ECO:0000256" key="3">
    <source>
        <dbReference type="PIRSR" id="PIRSR000106-2"/>
    </source>
</evidence>
<dbReference type="InterPro" id="IPR036291">
    <property type="entry name" value="NAD(P)-bd_dom_sf"/>
</dbReference>
<dbReference type="GO" id="GO:0046872">
    <property type="term" value="F:metal ion binding"/>
    <property type="evidence" value="ECO:0007669"/>
    <property type="project" value="UniProtKB-KW"/>
</dbReference>
<name>A0A8J6CDI4_DIALT</name>
<sequence>MHCCSLPDVSAAPSRTRSLPARVAAAGGIERWNSQDGLRTTAEMLRRSVTASSVDEALEQVRSLTALGHLIHAYTYMRRLYEKDAELYYATILAAPDELLPVVYTPTVGEACQKFGLIPMSARGCYVSIAQRGHFIDVLREYASAHLAREPDGTYACDCIVFSDGGRILGLGDLGAWGMGIPIGKLDLYTVCAGVNPHRTVPILLDMGVSDASGNTARIDIRTHPLYTGLVQPRSMSASAAGTKVNTAYYGDGNVIEELMSAAVQLFGRHVLLQFEDFNSNDAFPLLQAMRERFLTYNDDIQGTAAVTVAGILGGLRLRHPAERDLVPLLKNETFLFHGAGSANIGAASLLVSSAGVHPSRIFMTNSKGLIWRGAAGSKDGNYRNLEQRQFAVDGRPAFRSEALVDIIAATRPTVLVGAVGVAPGCFDRAVIEAMITPRDSTPAWLKCWSPAALSAQPGDGAADASAVPAAAHTGADRPIIFALSNPKTQAEVTAHDAYTWSHGRAIFGTGTSFDPVTIDGKKHSPGQVNNVYIFPGLSFGAAMCRASTIPDELFLAAAEAVAQTLSDDDVAQDRVVPHPARIREVGLNVATATVLGCQRLGLATRRLGETYDEVKAQLQAMMWSPGAQYASTKSRL</sequence>
<dbReference type="PANTHER" id="PTHR23406">
    <property type="entry name" value="MALIC ENZYME-RELATED"/>
    <property type="match status" value="1"/>
</dbReference>
<dbReference type="SMART" id="SM00919">
    <property type="entry name" value="Malic_M"/>
    <property type="match status" value="1"/>
</dbReference>
<feature type="active site" description="Proton acceptor" evidence="2">
    <location>
        <position position="185"/>
    </location>
</feature>
<dbReference type="PRINTS" id="PR00072">
    <property type="entry name" value="MALOXRDTASE"/>
</dbReference>
<dbReference type="InterPro" id="IPR037062">
    <property type="entry name" value="Malic_N_dom_sf"/>
</dbReference>
<dbReference type="Gene3D" id="3.40.50.720">
    <property type="entry name" value="NAD(P)-binding Rossmann-like Domain"/>
    <property type="match status" value="1"/>
</dbReference>
<evidence type="ECO:0000259" key="6">
    <source>
        <dbReference type="SMART" id="SM01274"/>
    </source>
</evidence>
<comment type="similarity">
    <text evidence="1">Belongs to the malic enzymes family.</text>
</comment>
<feature type="active site" description="Proton donor" evidence="2">
    <location>
        <position position="104"/>
    </location>
</feature>
<dbReference type="InterPro" id="IPR046346">
    <property type="entry name" value="Aminoacid_DH-like_N_sf"/>
</dbReference>
<feature type="binding site" evidence="3">
    <location>
        <position position="167"/>
    </location>
    <ligand>
        <name>(S)-malate</name>
        <dbReference type="ChEBI" id="CHEBI:15589"/>
    </ligand>
</feature>
<dbReference type="OrthoDB" id="5365701at2759"/>
<evidence type="ECO:0000313" key="8">
    <source>
        <dbReference type="Proteomes" id="UP000751190"/>
    </source>
</evidence>
<evidence type="ECO:0000256" key="2">
    <source>
        <dbReference type="PIRSR" id="PIRSR000106-1"/>
    </source>
</evidence>
<feature type="binding site" evidence="4">
    <location>
        <position position="277"/>
    </location>
    <ligand>
        <name>a divalent metal cation</name>
        <dbReference type="ChEBI" id="CHEBI:60240"/>
    </ligand>
</feature>